<organism evidence="2 3">
    <name type="scientific">Portunus trituberculatus</name>
    <name type="common">Swimming crab</name>
    <name type="synonym">Neptunus trituberculatus</name>
    <dbReference type="NCBI Taxonomy" id="210409"/>
    <lineage>
        <taxon>Eukaryota</taxon>
        <taxon>Metazoa</taxon>
        <taxon>Ecdysozoa</taxon>
        <taxon>Arthropoda</taxon>
        <taxon>Crustacea</taxon>
        <taxon>Multicrustacea</taxon>
        <taxon>Malacostraca</taxon>
        <taxon>Eumalacostraca</taxon>
        <taxon>Eucarida</taxon>
        <taxon>Decapoda</taxon>
        <taxon>Pleocyemata</taxon>
        <taxon>Brachyura</taxon>
        <taxon>Eubrachyura</taxon>
        <taxon>Portunoidea</taxon>
        <taxon>Portunidae</taxon>
        <taxon>Portuninae</taxon>
        <taxon>Portunus</taxon>
    </lineage>
</organism>
<accession>A0A5B7G5I4</accession>
<dbReference type="EMBL" id="VSRR010010852">
    <property type="protein sequence ID" value="MPC52398.1"/>
    <property type="molecule type" value="Genomic_DNA"/>
</dbReference>
<dbReference type="AlphaFoldDB" id="A0A5B7G5I4"/>
<sequence>MKAASIHPKVPDSSRCKGPPHSSLPATHLTAPSHRALPRTQLRLPGPHTARQLRTNTMRRLRGVSVRDVAGTKGLAPRQGKRCMRCQPPLARKATSLLLEGGEQVPISCYTNLANCASAWTIVPLAAGRSKVRGEALKTPLIMAELRGTTDVFTKMS</sequence>
<protein>
    <submittedName>
        <fullName evidence="2">Uncharacterized protein</fullName>
    </submittedName>
</protein>
<reference evidence="2 3" key="1">
    <citation type="submission" date="2019-05" db="EMBL/GenBank/DDBJ databases">
        <title>Another draft genome of Portunus trituberculatus and its Hox gene families provides insights of decapod evolution.</title>
        <authorList>
            <person name="Jeong J.-H."/>
            <person name="Song I."/>
            <person name="Kim S."/>
            <person name="Choi T."/>
            <person name="Kim D."/>
            <person name="Ryu S."/>
            <person name="Kim W."/>
        </authorList>
    </citation>
    <scope>NUCLEOTIDE SEQUENCE [LARGE SCALE GENOMIC DNA]</scope>
    <source>
        <tissue evidence="2">Muscle</tissue>
    </source>
</reference>
<keyword evidence="3" id="KW-1185">Reference proteome</keyword>
<gene>
    <name evidence="2" type="ORF">E2C01_046266</name>
</gene>
<evidence type="ECO:0000313" key="3">
    <source>
        <dbReference type="Proteomes" id="UP000324222"/>
    </source>
</evidence>
<name>A0A5B7G5I4_PORTR</name>
<feature type="region of interest" description="Disordered" evidence="1">
    <location>
        <begin position="1"/>
        <end position="29"/>
    </location>
</feature>
<proteinExistence type="predicted"/>
<evidence type="ECO:0000313" key="2">
    <source>
        <dbReference type="EMBL" id="MPC52398.1"/>
    </source>
</evidence>
<evidence type="ECO:0000256" key="1">
    <source>
        <dbReference type="SAM" id="MobiDB-lite"/>
    </source>
</evidence>
<comment type="caution">
    <text evidence="2">The sequence shown here is derived from an EMBL/GenBank/DDBJ whole genome shotgun (WGS) entry which is preliminary data.</text>
</comment>
<dbReference type="Proteomes" id="UP000324222">
    <property type="component" value="Unassembled WGS sequence"/>
</dbReference>